<dbReference type="Pfam" id="PF13628">
    <property type="entry name" value="DUF4142"/>
    <property type="match status" value="1"/>
</dbReference>
<evidence type="ECO:0000256" key="1">
    <source>
        <dbReference type="SAM" id="SignalP"/>
    </source>
</evidence>
<dbReference type="STRING" id="33051.SB4_09735"/>
<dbReference type="PATRIC" id="fig|33051.3.peg.1988"/>
<evidence type="ECO:0000313" key="3">
    <source>
        <dbReference type="EMBL" id="KTT72178.1"/>
    </source>
</evidence>
<dbReference type="Gene3D" id="1.20.1260.10">
    <property type="match status" value="1"/>
</dbReference>
<dbReference type="InterPro" id="IPR025419">
    <property type="entry name" value="DUF4142"/>
</dbReference>
<dbReference type="EMBL" id="LDTD01000029">
    <property type="protein sequence ID" value="KTT72178.1"/>
    <property type="molecule type" value="Genomic_DNA"/>
</dbReference>
<dbReference type="AlphaFoldDB" id="A0A147I2K6"/>
<evidence type="ECO:0000313" key="4">
    <source>
        <dbReference type="Proteomes" id="UP000072867"/>
    </source>
</evidence>
<feature type="chain" id="PRO_5007548149" evidence="1">
    <location>
        <begin position="18"/>
        <end position="191"/>
    </location>
</feature>
<dbReference type="Proteomes" id="UP000072867">
    <property type="component" value="Unassembled WGS sequence"/>
</dbReference>
<dbReference type="InterPro" id="IPR012347">
    <property type="entry name" value="Ferritin-like"/>
</dbReference>
<proteinExistence type="predicted"/>
<dbReference type="PANTHER" id="PTHR38593">
    <property type="entry name" value="BLR2558 PROTEIN"/>
    <property type="match status" value="1"/>
</dbReference>
<dbReference type="RefSeq" id="WP_058732690.1">
    <property type="nucleotide sequence ID" value="NZ_LDTD01000029.1"/>
</dbReference>
<dbReference type="PROSITE" id="PS51257">
    <property type="entry name" value="PROKAR_LIPOPROTEIN"/>
    <property type="match status" value="1"/>
</dbReference>
<keyword evidence="1" id="KW-0732">Signal</keyword>
<feature type="signal peptide" evidence="1">
    <location>
        <begin position="1"/>
        <end position="17"/>
    </location>
</feature>
<reference evidence="3 4" key="1">
    <citation type="journal article" date="2016" name="Front. Microbiol.">
        <title>Genomic Resource of Rice Seed Associated Bacteria.</title>
        <authorList>
            <person name="Midha S."/>
            <person name="Bansal K."/>
            <person name="Sharma S."/>
            <person name="Kumar N."/>
            <person name="Patil P.P."/>
            <person name="Chaudhry V."/>
            <person name="Patil P.B."/>
        </authorList>
    </citation>
    <scope>NUCLEOTIDE SEQUENCE [LARGE SCALE GENOMIC DNA]</scope>
    <source>
        <strain evidence="3 4">NS319</strain>
    </source>
</reference>
<dbReference type="PANTHER" id="PTHR38593:SF1">
    <property type="entry name" value="BLR2558 PROTEIN"/>
    <property type="match status" value="1"/>
</dbReference>
<sequence>MTIRATILATSALLALAGCNRSGETNQAATADNMMVTNDMATAAPTPVATSAAQSFANAVAASDAFEIETSKLAATNGASASVKAYAAKMIEAHTASTAKLKTAAGSASPAITPDPTLNAEQQQKLDQLKGLTGKAFDEAYIAEQTAGHQQTLDTLKAYTATGDSAPLKTFATGLIPTVTAHLNMAKTLKA</sequence>
<evidence type="ECO:0000259" key="2">
    <source>
        <dbReference type="Pfam" id="PF13628"/>
    </source>
</evidence>
<feature type="domain" description="DUF4142" evidence="2">
    <location>
        <begin position="53"/>
        <end position="189"/>
    </location>
</feature>
<protein>
    <submittedName>
        <fullName evidence="3">Membrane protein</fullName>
    </submittedName>
</protein>
<comment type="caution">
    <text evidence="3">The sequence shown here is derived from an EMBL/GenBank/DDBJ whole genome shotgun (WGS) entry which is preliminary data.</text>
</comment>
<gene>
    <name evidence="3" type="ORF">NS319_05040</name>
</gene>
<accession>A0A147I2K6</accession>
<name>A0A147I2K6_9SPHN</name>
<organism evidence="3 4">
    <name type="scientific">Sphingomonas sanguinis</name>
    <dbReference type="NCBI Taxonomy" id="33051"/>
    <lineage>
        <taxon>Bacteria</taxon>
        <taxon>Pseudomonadati</taxon>
        <taxon>Pseudomonadota</taxon>
        <taxon>Alphaproteobacteria</taxon>
        <taxon>Sphingomonadales</taxon>
        <taxon>Sphingomonadaceae</taxon>
        <taxon>Sphingomonas</taxon>
    </lineage>
</organism>